<sequence length="347" mass="37663">MQTQPSFPADEKSFAWWKPVLFFLVVIVGLWIVKWQPYYGKAFTAAETHSIGKSIIAQSEINPLKAAWDYAMVYFLAVWKAAVLGVLLGSLIQVLIPQNWLLRTLGQPRFSGTLFGTLFSLPGMMCTCCAAPVAAGMRRQSVSMGGALAFWLGNPLLNPATLVFMGFVLGWQFVLIRAVVGIVTVLGVATLVQRWVKDQPQTTDIPQPVATPQTQGNFLQRWMKALWNLFWSTIPVYILAVLVLGAARVWLFPHADGAVDNTLFWVIAMAIAGCLFVIPTAAEIPIIQTMMLAGMGTAPALALLITLPAVSLPSLIMLHKAFPAKALWLTGGLVALSGMIVGALALI</sequence>
<dbReference type="PANTHER" id="PTHR43299">
    <property type="entry name" value="UPF0718 PROTEIN YRAQ"/>
    <property type="match status" value="1"/>
</dbReference>
<comment type="caution">
    <text evidence="8">The sequence shown here is derived from an EMBL/GenBank/DDBJ whole genome shotgun (WGS) entry which is preliminary data.</text>
</comment>
<evidence type="ECO:0000256" key="2">
    <source>
        <dbReference type="ARBA" id="ARBA00006386"/>
    </source>
</evidence>
<evidence type="ECO:0000313" key="9">
    <source>
        <dbReference type="Proteomes" id="UP001555342"/>
    </source>
</evidence>
<organism evidence="8 9">
    <name type="scientific">Buttiauxella gaviniae</name>
    <dbReference type="NCBI Taxonomy" id="82990"/>
    <lineage>
        <taxon>Bacteria</taxon>
        <taxon>Pseudomonadati</taxon>
        <taxon>Pseudomonadota</taxon>
        <taxon>Gammaproteobacteria</taxon>
        <taxon>Enterobacterales</taxon>
        <taxon>Enterobacteriaceae</taxon>
        <taxon>Buttiauxella</taxon>
    </lineage>
</organism>
<accession>A0ABV3NSC0</accession>
<feature type="transmembrane region" description="Helical" evidence="7">
    <location>
        <begin position="229"/>
        <end position="251"/>
    </location>
</feature>
<evidence type="ECO:0000256" key="6">
    <source>
        <dbReference type="ARBA" id="ARBA00023136"/>
    </source>
</evidence>
<keyword evidence="5 7" id="KW-1133">Transmembrane helix</keyword>
<comment type="similarity">
    <text evidence="2">Belongs to the UPF0718 family.</text>
</comment>
<dbReference type="InterPro" id="IPR005524">
    <property type="entry name" value="DUF318"/>
</dbReference>
<feature type="transmembrane region" description="Helical" evidence="7">
    <location>
        <begin position="263"/>
        <end position="282"/>
    </location>
</feature>
<evidence type="ECO:0000256" key="3">
    <source>
        <dbReference type="ARBA" id="ARBA00022475"/>
    </source>
</evidence>
<feature type="transmembrane region" description="Helical" evidence="7">
    <location>
        <begin position="174"/>
        <end position="192"/>
    </location>
</feature>
<proteinExistence type="inferred from homology"/>
<comment type="subcellular location">
    <subcellularLocation>
        <location evidence="1">Cell membrane</location>
        <topology evidence="1">Multi-pass membrane protein</topology>
    </subcellularLocation>
</comment>
<gene>
    <name evidence="8" type="ORF">AB1E22_06835</name>
</gene>
<feature type="transmembrane region" description="Helical" evidence="7">
    <location>
        <begin position="73"/>
        <end position="96"/>
    </location>
</feature>
<dbReference type="Proteomes" id="UP001555342">
    <property type="component" value="Unassembled WGS sequence"/>
</dbReference>
<evidence type="ECO:0000256" key="5">
    <source>
        <dbReference type="ARBA" id="ARBA00022989"/>
    </source>
</evidence>
<name>A0ABV3NSC0_9ENTR</name>
<feature type="transmembrane region" description="Helical" evidence="7">
    <location>
        <begin position="116"/>
        <end position="135"/>
    </location>
</feature>
<dbReference type="Pfam" id="PF03773">
    <property type="entry name" value="ArsP_1"/>
    <property type="match status" value="1"/>
</dbReference>
<evidence type="ECO:0000256" key="1">
    <source>
        <dbReference type="ARBA" id="ARBA00004651"/>
    </source>
</evidence>
<keyword evidence="3" id="KW-1003">Cell membrane</keyword>
<keyword evidence="6 7" id="KW-0472">Membrane</keyword>
<keyword evidence="4 7" id="KW-0812">Transmembrane</keyword>
<feature type="transmembrane region" description="Helical" evidence="7">
    <location>
        <begin position="147"/>
        <end position="168"/>
    </location>
</feature>
<evidence type="ECO:0000313" key="8">
    <source>
        <dbReference type="EMBL" id="MEW7312428.1"/>
    </source>
</evidence>
<feature type="transmembrane region" description="Helical" evidence="7">
    <location>
        <begin position="15"/>
        <end position="33"/>
    </location>
</feature>
<feature type="transmembrane region" description="Helical" evidence="7">
    <location>
        <begin position="327"/>
        <end position="346"/>
    </location>
</feature>
<evidence type="ECO:0000256" key="7">
    <source>
        <dbReference type="SAM" id="Phobius"/>
    </source>
</evidence>
<dbReference type="EMBL" id="JBFMVT010000002">
    <property type="protein sequence ID" value="MEW7312428.1"/>
    <property type="molecule type" value="Genomic_DNA"/>
</dbReference>
<dbReference type="RefSeq" id="WP_367594670.1">
    <property type="nucleotide sequence ID" value="NZ_JBFMVT010000002.1"/>
</dbReference>
<protein>
    <submittedName>
        <fullName evidence="8">Permease</fullName>
    </submittedName>
</protein>
<reference evidence="8 9" key="1">
    <citation type="submission" date="2024-07" db="EMBL/GenBank/DDBJ databases">
        <authorList>
            <person name="Wang L."/>
        </authorList>
    </citation>
    <scope>NUCLEOTIDE SEQUENCE [LARGE SCALE GENOMIC DNA]</scope>
    <source>
        <strain evidence="8 9">WL359</strain>
    </source>
</reference>
<feature type="transmembrane region" description="Helical" evidence="7">
    <location>
        <begin position="289"/>
        <end position="307"/>
    </location>
</feature>
<keyword evidence="9" id="KW-1185">Reference proteome</keyword>
<evidence type="ECO:0000256" key="4">
    <source>
        <dbReference type="ARBA" id="ARBA00022692"/>
    </source>
</evidence>
<dbReference type="PANTHER" id="PTHR43299:SF1">
    <property type="entry name" value="UPF0718 PROTEIN YRAQ"/>
    <property type="match status" value="1"/>
</dbReference>